<sequence>MKGIVFTEFLELLEQRYSFELVDDILIDARPPSGGAYTAVGTYPHSEMVALISALCTRKNLALPDVLNDFGRYLFGRFAHSHPTFLQGQHDAFEFLSGIERVIHAEVLKLYPDAELPRFEVEMHTPEQLVLVYESARQMQDLADGLIHGCLSHFACDATVHRQTLHTHTGPRERFTLTRKI</sequence>
<protein>
    <submittedName>
        <fullName evidence="2">Heme NO-binding domain-containing protein</fullName>
    </submittedName>
</protein>
<dbReference type="InterPro" id="IPR011644">
    <property type="entry name" value="Heme_NO-bd"/>
</dbReference>
<dbReference type="SUPFAM" id="SSF111126">
    <property type="entry name" value="Ligand-binding domain in the NO signalling and Golgi transport"/>
    <property type="match status" value="1"/>
</dbReference>
<accession>A0ABT6X4R8</accession>
<comment type="caution">
    <text evidence="2">The sequence shown here is derived from an EMBL/GenBank/DDBJ whole genome shotgun (WGS) entry which is preliminary data.</text>
</comment>
<organism evidence="2 3">
    <name type="scientific">Limnohabitans lacus</name>
    <dbReference type="NCBI Taxonomy" id="3045173"/>
    <lineage>
        <taxon>Bacteria</taxon>
        <taxon>Pseudomonadati</taxon>
        <taxon>Pseudomonadota</taxon>
        <taxon>Betaproteobacteria</taxon>
        <taxon>Burkholderiales</taxon>
        <taxon>Comamonadaceae</taxon>
        <taxon>Limnohabitans</taxon>
    </lineage>
</organism>
<dbReference type="InterPro" id="IPR024096">
    <property type="entry name" value="NO_sig/Golgi_transp_ligand-bd"/>
</dbReference>
<reference evidence="2" key="1">
    <citation type="submission" date="2023-05" db="EMBL/GenBank/DDBJ databases">
        <title>Limnohabitans sp. strain HM2-2 Genome sequencing and assembly.</title>
        <authorList>
            <person name="Jung Y."/>
        </authorList>
    </citation>
    <scope>NUCLEOTIDE SEQUENCE</scope>
    <source>
        <strain evidence="2">HM2-2</strain>
    </source>
</reference>
<dbReference type="Pfam" id="PF07700">
    <property type="entry name" value="HNOB"/>
    <property type="match status" value="1"/>
</dbReference>
<dbReference type="EMBL" id="JASGBH010000003">
    <property type="protein sequence ID" value="MDI9233114.1"/>
    <property type="molecule type" value="Genomic_DNA"/>
</dbReference>
<proteinExistence type="predicted"/>
<dbReference type="InterPro" id="IPR038158">
    <property type="entry name" value="H-NOX_domain_sf"/>
</dbReference>
<keyword evidence="3" id="KW-1185">Reference proteome</keyword>
<evidence type="ECO:0000259" key="1">
    <source>
        <dbReference type="Pfam" id="PF07700"/>
    </source>
</evidence>
<dbReference type="Proteomes" id="UP001431902">
    <property type="component" value="Unassembled WGS sequence"/>
</dbReference>
<feature type="domain" description="Heme NO-binding" evidence="1">
    <location>
        <begin position="2"/>
        <end position="161"/>
    </location>
</feature>
<dbReference type="RefSeq" id="WP_283223520.1">
    <property type="nucleotide sequence ID" value="NZ_JASGBH010000003.1"/>
</dbReference>
<evidence type="ECO:0000313" key="2">
    <source>
        <dbReference type="EMBL" id="MDI9233114.1"/>
    </source>
</evidence>
<name>A0ABT6X4R8_9BURK</name>
<dbReference type="Gene3D" id="3.90.1520.10">
    <property type="entry name" value="H-NOX domain"/>
    <property type="match status" value="1"/>
</dbReference>
<evidence type="ECO:0000313" key="3">
    <source>
        <dbReference type="Proteomes" id="UP001431902"/>
    </source>
</evidence>
<gene>
    <name evidence="2" type="ORF">QLQ16_04605</name>
</gene>